<keyword evidence="6" id="KW-0694">RNA-binding</keyword>
<dbReference type="PROSITE" id="PS52002">
    <property type="entry name" value="SM"/>
    <property type="match status" value="1"/>
</dbReference>
<evidence type="ECO:0000256" key="7">
    <source>
        <dbReference type="ARBA" id="ARBA00023187"/>
    </source>
</evidence>
<comment type="similarity">
    <text evidence="3">Belongs to the snRNP SmB/SmN family.</text>
</comment>
<evidence type="ECO:0000256" key="8">
    <source>
        <dbReference type="ARBA" id="ARBA00023242"/>
    </source>
</evidence>
<dbReference type="InterPro" id="IPR010920">
    <property type="entry name" value="LSM_dom_sf"/>
</dbReference>
<evidence type="ECO:0000256" key="10">
    <source>
        <dbReference type="ARBA" id="ARBA00041355"/>
    </source>
</evidence>
<keyword evidence="7" id="KW-0508">mRNA splicing</keyword>
<evidence type="ECO:0000256" key="2">
    <source>
        <dbReference type="ARBA" id="ARBA00004496"/>
    </source>
</evidence>
<dbReference type="GO" id="GO:0005682">
    <property type="term" value="C:U5 snRNP"/>
    <property type="evidence" value="ECO:0007669"/>
    <property type="project" value="TreeGrafter"/>
</dbReference>
<reference evidence="13" key="1">
    <citation type="submission" date="2021-01" db="EMBL/GenBank/DDBJ databases">
        <authorList>
            <person name="Corre E."/>
            <person name="Pelletier E."/>
            <person name="Niang G."/>
            <person name="Scheremetjew M."/>
            <person name="Finn R."/>
            <person name="Kale V."/>
            <person name="Holt S."/>
            <person name="Cochrane G."/>
            <person name="Meng A."/>
            <person name="Brown T."/>
            <person name="Cohen L."/>
        </authorList>
    </citation>
    <scope>NUCLEOTIDE SEQUENCE</scope>
    <source>
        <strain evidence="13">CT5</strain>
    </source>
</reference>
<name>A0A7S3NRU9_EUPCR</name>
<accession>A0A7S3NRU9</accession>
<dbReference type="GO" id="GO:0005686">
    <property type="term" value="C:U2 snRNP"/>
    <property type="evidence" value="ECO:0007669"/>
    <property type="project" value="TreeGrafter"/>
</dbReference>
<dbReference type="GO" id="GO:0071004">
    <property type="term" value="C:U2-type prespliceosome"/>
    <property type="evidence" value="ECO:0007669"/>
    <property type="project" value="TreeGrafter"/>
</dbReference>
<feature type="compositionally biased region" description="Pro residues" evidence="11">
    <location>
        <begin position="207"/>
        <end position="224"/>
    </location>
</feature>
<dbReference type="GO" id="GO:0003723">
    <property type="term" value="F:RNA binding"/>
    <property type="evidence" value="ECO:0007669"/>
    <property type="project" value="UniProtKB-KW"/>
</dbReference>
<dbReference type="GO" id="GO:0005685">
    <property type="term" value="C:U1 snRNP"/>
    <property type="evidence" value="ECO:0007669"/>
    <property type="project" value="TreeGrafter"/>
</dbReference>
<comment type="subcellular location">
    <subcellularLocation>
        <location evidence="2">Cytoplasm</location>
    </subcellularLocation>
    <subcellularLocation>
        <location evidence="1">Nucleus</location>
    </subcellularLocation>
</comment>
<dbReference type="PANTHER" id="PTHR10701">
    <property type="entry name" value="SMALL NUCLEAR RIBONUCLEOPROTEIN-ASSOCIATED PROTEIN B AND N"/>
    <property type="match status" value="1"/>
</dbReference>
<evidence type="ECO:0000256" key="6">
    <source>
        <dbReference type="ARBA" id="ARBA00022884"/>
    </source>
</evidence>
<dbReference type="GO" id="GO:0005737">
    <property type="term" value="C:cytoplasm"/>
    <property type="evidence" value="ECO:0007669"/>
    <property type="project" value="UniProtKB-SubCell"/>
</dbReference>
<feature type="compositionally biased region" description="Pro residues" evidence="11">
    <location>
        <begin position="147"/>
        <end position="194"/>
    </location>
</feature>
<dbReference type="GO" id="GO:0071013">
    <property type="term" value="C:catalytic step 2 spliceosome"/>
    <property type="evidence" value="ECO:0007669"/>
    <property type="project" value="TreeGrafter"/>
</dbReference>
<dbReference type="Gene3D" id="2.30.30.100">
    <property type="match status" value="1"/>
</dbReference>
<evidence type="ECO:0000256" key="11">
    <source>
        <dbReference type="SAM" id="MobiDB-lite"/>
    </source>
</evidence>
<gene>
    <name evidence="13" type="ORF">ECRA1380_LOCUS8040</name>
</gene>
<keyword evidence="9" id="KW-0687">Ribonucleoprotein</keyword>
<evidence type="ECO:0000259" key="12">
    <source>
        <dbReference type="PROSITE" id="PS52002"/>
    </source>
</evidence>
<dbReference type="AlphaFoldDB" id="A0A7S3NRU9"/>
<dbReference type="SUPFAM" id="SSF50182">
    <property type="entry name" value="Sm-like ribonucleoproteins"/>
    <property type="match status" value="1"/>
</dbReference>
<proteinExistence type="inferred from homology"/>
<evidence type="ECO:0000256" key="4">
    <source>
        <dbReference type="ARBA" id="ARBA00022490"/>
    </source>
</evidence>
<dbReference type="GO" id="GO:0070990">
    <property type="term" value="F:snRNP binding"/>
    <property type="evidence" value="ECO:0007669"/>
    <property type="project" value="TreeGrafter"/>
</dbReference>
<dbReference type="GO" id="GO:0005687">
    <property type="term" value="C:U4 snRNP"/>
    <property type="evidence" value="ECO:0007669"/>
    <property type="project" value="TreeGrafter"/>
</dbReference>
<feature type="region of interest" description="Disordered" evidence="11">
    <location>
        <begin position="79"/>
        <end position="224"/>
    </location>
</feature>
<feature type="domain" description="Sm" evidence="12">
    <location>
        <begin position="2"/>
        <end position="84"/>
    </location>
</feature>
<dbReference type="Pfam" id="PF01423">
    <property type="entry name" value="LSM"/>
    <property type="match status" value="1"/>
</dbReference>
<evidence type="ECO:0000256" key="5">
    <source>
        <dbReference type="ARBA" id="ARBA00022664"/>
    </source>
</evidence>
<evidence type="ECO:0000256" key="9">
    <source>
        <dbReference type="ARBA" id="ARBA00023274"/>
    </source>
</evidence>
<organism evidence="13">
    <name type="scientific">Euplotes crassus</name>
    <dbReference type="NCBI Taxonomy" id="5936"/>
    <lineage>
        <taxon>Eukaryota</taxon>
        <taxon>Sar</taxon>
        <taxon>Alveolata</taxon>
        <taxon>Ciliophora</taxon>
        <taxon>Intramacronucleata</taxon>
        <taxon>Spirotrichea</taxon>
        <taxon>Hypotrichia</taxon>
        <taxon>Euplotida</taxon>
        <taxon>Euplotidae</taxon>
        <taxon>Moneuplotes</taxon>
    </lineage>
</organism>
<dbReference type="PANTHER" id="PTHR10701:SF0">
    <property type="entry name" value="SMALL NUCLEAR RIBONUCLEOPROTEIN-ASSOCIATED PROTEIN B"/>
    <property type="match status" value="1"/>
</dbReference>
<keyword evidence="4" id="KW-0963">Cytoplasm</keyword>
<dbReference type="InterPro" id="IPR047575">
    <property type="entry name" value="Sm"/>
</dbReference>
<keyword evidence="8" id="KW-0539">Nucleus</keyword>
<dbReference type="CDD" id="cd01717">
    <property type="entry name" value="Sm_B"/>
    <property type="match status" value="1"/>
</dbReference>
<dbReference type="GO" id="GO:0000398">
    <property type="term" value="P:mRNA splicing, via spliceosome"/>
    <property type="evidence" value="ECO:0007669"/>
    <property type="project" value="TreeGrafter"/>
</dbReference>
<keyword evidence="5" id="KW-0507">mRNA processing</keyword>
<evidence type="ECO:0000256" key="1">
    <source>
        <dbReference type="ARBA" id="ARBA00004123"/>
    </source>
</evidence>
<evidence type="ECO:0000256" key="3">
    <source>
        <dbReference type="ARBA" id="ARBA00009123"/>
    </source>
</evidence>
<dbReference type="InterPro" id="IPR050914">
    <property type="entry name" value="snRNP_SmB/NAA38-like"/>
</dbReference>
<sequence>MSRSSKFLQWINFRVRVTVQDNRMIVGTFLAFDKHMNLVLSDSEEYRTIKAKKAGHPPKEIRRVLGLVLLRGDSIVHMSAEAQPSQTSKRIGDGEGKGKAAPASRGVSIAPVGQAPAGLAGPGRGVGAPGMSHMLPTGKAVTSAPTHAPPPGMGGPPMGPPPGMGGPPMGAPPGMGGPPMAPPPGIRPSMPPGQGPSGMSRPGNDQRPPPPSGVPPGIRPPNSN</sequence>
<evidence type="ECO:0000313" key="13">
    <source>
        <dbReference type="EMBL" id="CAE0383078.1"/>
    </source>
</evidence>
<protein>
    <recommendedName>
        <fullName evidence="10">Sm protein B</fullName>
    </recommendedName>
</protein>
<dbReference type="GO" id="GO:0046540">
    <property type="term" value="C:U4/U6 x U5 tri-snRNP complex"/>
    <property type="evidence" value="ECO:0007669"/>
    <property type="project" value="TreeGrafter"/>
</dbReference>
<dbReference type="InterPro" id="IPR001163">
    <property type="entry name" value="Sm_dom_euk/arc"/>
</dbReference>
<dbReference type="EMBL" id="HBIK01017108">
    <property type="protein sequence ID" value="CAE0383078.1"/>
    <property type="molecule type" value="Transcribed_RNA"/>
</dbReference>
<dbReference type="SMART" id="SM00651">
    <property type="entry name" value="Sm"/>
    <property type="match status" value="1"/>
</dbReference>